<sequence>MKEKDGWTPINRETFDTVSNPFENFLKSVTNINDAQNIKRLFQAYPVTYNIYDSFFYKLGEDNSYILAISNTKEQKLFVMEWIQ</sequence>
<keyword evidence="2" id="KW-1185">Reference proteome</keyword>
<proteinExistence type="predicted"/>
<gene>
    <name evidence="1" type="ORF">FG383_04185</name>
</gene>
<dbReference type="Proteomes" id="UP000318937">
    <property type="component" value="Unassembled WGS sequence"/>
</dbReference>
<dbReference type="RefSeq" id="WP_142605593.1">
    <property type="nucleotide sequence ID" value="NZ_VDGG01000006.1"/>
</dbReference>
<dbReference type="OrthoDB" id="2940015at2"/>
<dbReference type="AlphaFoldDB" id="A0A544TK11"/>
<comment type="caution">
    <text evidence="1">The sequence shown here is derived from an EMBL/GenBank/DDBJ whole genome shotgun (WGS) entry which is preliminary data.</text>
</comment>
<organism evidence="1 2">
    <name type="scientific">Psychrobacillus soli</name>
    <dbReference type="NCBI Taxonomy" id="1543965"/>
    <lineage>
        <taxon>Bacteria</taxon>
        <taxon>Bacillati</taxon>
        <taxon>Bacillota</taxon>
        <taxon>Bacilli</taxon>
        <taxon>Bacillales</taxon>
        <taxon>Bacillaceae</taxon>
        <taxon>Psychrobacillus</taxon>
    </lineage>
</organism>
<name>A0A544TK11_9BACI</name>
<reference evidence="1 2" key="1">
    <citation type="submission" date="2019-05" db="EMBL/GenBank/DDBJ databases">
        <title>Psychrobacillus vulpis sp. nov., a new species isolated from feces of a red fox that inhabits in The Tablas de Daimiel Natural Park, Albacete, Spain.</title>
        <authorList>
            <person name="Rodriguez M."/>
            <person name="Reina J.C."/>
            <person name="Bejar V."/>
            <person name="Llamas I."/>
        </authorList>
    </citation>
    <scope>NUCLEOTIDE SEQUENCE [LARGE SCALE GENOMIC DNA]</scope>
    <source>
        <strain evidence="1 2">NHI-2</strain>
    </source>
</reference>
<dbReference type="EMBL" id="VDGG01000006">
    <property type="protein sequence ID" value="TQR17768.1"/>
    <property type="molecule type" value="Genomic_DNA"/>
</dbReference>
<accession>A0A544TK11</accession>
<evidence type="ECO:0000313" key="1">
    <source>
        <dbReference type="EMBL" id="TQR17768.1"/>
    </source>
</evidence>
<protein>
    <submittedName>
        <fullName evidence="1">Uncharacterized protein</fullName>
    </submittedName>
</protein>
<evidence type="ECO:0000313" key="2">
    <source>
        <dbReference type="Proteomes" id="UP000318937"/>
    </source>
</evidence>